<organism evidence="1 2">
    <name type="scientific">Macrosiphum euphorbiae</name>
    <name type="common">potato aphid</name>
    <dbReference type="NCBI Taxonomy" id="13131"/>
    <lineage>
        <taxon>Eukaryota</taxon>
        <taxon>Metazoa</taxon>
        <taxon>Ecdysozoa</taxon>
        <taxon>Arthropoda</taxon>
        <taxon>Hexapoda</taxon>
        <taxon>Insecta</taxon>
        <taxon>Pterygota</taxon>
        <taxon>Neoptera</taxon>
        <taxon>Paraneoptera</taxon>
        <taxon>Hemiptera</taxon>
        <taxon>Sternorrhyncha</taxon>
        <taxon>Aphidomorpha</taxon>
        <taxon>Aphidoidea</taxon>
        <taxon>Aphididae</taxon>
        <taxon>Macrosiphini</taxon>
        <taxon>Macrosiphum</taxon>
    </lineage>
</organism>
<proteinExistence type="predicted"/>
<dbReference type="AlphaFoldDB" id="A0AAV0X6S3"/>
<dbReference type="EMBL" id="CARXXK010000003">
    <property type="protein sequence ID" value="CAI6364020.1"/>
    <property type="molecule type" value="Genomic_DNA"/>
</dbReference>
<gene>
    <name evidence="1" type="ORF">MEUPH1_LOCUS18898</name>
</gene>
<evidence type="ECO:0000313" key="2">
    <source>
        <dbReference type="Proteomes" id="UP001160148"/>
    </source>
</evidence>
<dbReference type="Proteomes" id="UP001160148">
    <property type="component" value="Unassembled WGS sequence"/>
</dbReference>
<evidence type="ECO:0000313" key="1">
    <source>
        <dbReference type="EMBL" id="CAI6364020.1"/>
    </source>
</evidence>
<accession>A0AAV0X6S3</accession>
<name>A0AAV0X6S3_9HEMI</name>
<sequence>MDGEDFDYLLKIVGLMMKKQDTIMHESISPEERLVAILRFLATGRSYKDLKLSMRISAPSLSHIIPKTCLTIYESLRAEYMKLKQNIF</sequence>
<protein>
    <recommendedName>
        <fullName evidence="3">Transposase</fullName>
    </recommendedName>
</protein>
<keyword evidence="2" id="KW-1185">Reference proteome</keyword>
<evidence type="ECO:0008006" key="3">
    <source>
        <dbReference type="Google" id="ProtNLM"/>
    </source>
</evidence>
<reference evidence="1 2" key="1">
    <citation type="submission" date="2023-01" db="EMBL/GenBank/DDBJ databases">
        <authorList>
            <person name="Whitehead M."/>
        </authorList>
    </citation>
    <scope>NUCLEOTIDE SEQUENCE [LARGE SCALE GENOMIC DNA]</scope>
</reference>
<comment type="caution">
    <text evidence="1">The sequence shown here is derived from an EMBL/GenBank/DDBJ whole genome shotgun (WGS) entry which is preliminary data.</text>
</comment>